<feature type="transmembrane region" description="Helical" evidence="7">
    <location>
        <begin position="75"/>
        <end position="92"/>
    </location>
</feature>
<keyword evidence="10" id="KW-1185">Reference proteome</keyword>
<protein>
    <submittedName>
        <fullName evidence="9">Drug resistance transporter, EmrB/QacA family</fullName>
    </submittedName>
</protein>
<dbReference type="PROSITE" id="PS50850">
    <property type="entry name" value="MFS"/>
    <property type="match status" value="1"/>
</dbReference>
<sequence>MREYPLPHFASRAMSTNDLQALRVPYPDGLPTNQRIAALIAISLAVAMATLDTAITNTALPTIAASIGADHSSVIWVVNAYQLAMVATLLPFASLGEIAGHRRVYIAGLALFTASSLACGLAWSLPTLATARALQGVGAAAIMSVNTALIRFSYPARLLGRGLGLNALVVAVSFTVGPTVASAILSVASWHWLFLVNVPVGLASVLMAAGTLPATQRARHGFDLAAALLCAIFFALLILGLGTVAHGGVTRAVVAEWIMAALCGYALLRRQAGHPAPMLAVDLFRRPVFTLSALTSVCSFTTQGFAFVSLPFLLQIGLGNSQVATGFLMTPWPAVVAIMAPIAGRLSDRYPAGVLGTIGLLTLSVGMASLATLPPAPSTFALVWRMVLCGAGFGFFQAPNLKALMGSAPPERSGAASGIVATARLLGQTLGAALVALCFHVAGAHGPIAALWAGSGFALVGTVVSCFRLLPYRQQA</sequence>
<feature type="transmembrane region" description="Helical" evidence="7">
    <location>
        <begin position="379"/>
        <end position="398"/>
    </location>
</feature>
<evidence type="ECO:0000256" key="2">
    <source>
        <dbReference type="ARBA" id="ARBA00022448"/>
    </source>
</evidence>
<feature type="transmembrane region" description="Helical" evidence="7">
    <location>
        <begin position="131"/>
        <end position="150"/>
    </location>
</feature>
<dbReference type="Gene3D" id="1.20.1250.20">
    <property type="entry name" value="MFS general substrate transporter like domains"/>
    <property type="match status" value="1"/>
</dbReference>
<organism evidence="9 10">
    <name type="scientific">Burkholderia plantarii</name>
    <dbReference type="NCBI Taxonomy" id="41899"/>
    <lineage>
        <taxon>Bacteria</taxon>
        <taxon>Pseudomonadati</taxon>
        <taxon>Pseudomonadota</taxon>
        <taxon>Betaproteobacteria</taxon>
        <taxon>Burkholderiales</taxon>
        <taxon>Burkholderiaceae</taxon>
        <taxon>Burkholderia</taxon>
    </lineage>
</organism>
<dbReference type="Gene3D" id="1.20.1720.10">
    <property type="entry name" value="Multidrug resistance protein D"/>
    <property type="match status" value="1"/>
</dbReference>
<dbReference type="GO" id="GO:0005886">
    <property type="term" value="C:plasma membrane"/>
    <property type="evidence" value="ECO:0007669"/>
    <property type="project" value="UniProtKB-SubCell"/>
</dbReference>
<reference evidence="9 10" key="2">
    <citation type="journal article" date="2016" name="Appl. Microbiol. Biotechnol.">
        <title>Mutations improving production and secretion of extracellular lipase by Burkholderia glumae PG1.</title>
        <authorList>
            <person name="Knapp A."/>
            <person name="Voget S."/>
            <person name="Gao R."/>
            <person name="Zaburannyi N."/>
            <person name="Krysciak D."/>
            <person name="Breuer M."/>
            <person name="Hauer B."/>
            <person name="Streit W.R."/>
            <person name="Muller R."/>
            <person name="Daniel R."/>
            <person name="Jaeger K.E."/>
        </authorList>
    </citation>
    <scope>NUCLEOTIDE SEQUENCE [LARGE SCALE GENOMIC DNA]</scope>
    <source>
        <strain evidence="9 10">PG1</strain>
    </source>
</reference>
<name>A0A0B6S5Y4_BURPL</name>
<keyword evidence="3" id="KW-1003">Cell membrane</keyword>
<evidence type="ECO:0000259" key="8">
    <source>
        <dbReference type="PROSITE" id="PS50850"/>
    </source>
</evidence>
<dbReference type="Pfam" id="PF07690">
    <property type="entry name" value="MFS_1"/>
    <property type="match status" value="1"/>
</dbReference>
<feature type="transmembrane region" description="Helical" evidence="7">
    <location>
        <begin position="162"/>
        <end position="184"/>
    </location>
</feature>
<evidence type="ECO:0000256" key="4">
    <source>
        <dbReference type="ARBA" id="ARBA00022692"/>
    </source>
</evidence>
<feature type="transmembrane region" description="Helical" evidence="7">
    <location>
        <begin position="419"/>
        <end position="442"/>
    </location>
</feature>
<evidence type="ECO:0000313" key="9">
    <source>
        <dbReference type="EMBL" id="AJK49814.1"/>
    </source>
</evidence>
<dbReference type="InterPro" id="IPR011701">
    <property type="entry name" value="MFS"/>
</dbReference>
<evidence type="ECO:0000313" key="10">
    <source>
        <dbReference type="Proteomes" id="UP000031838"/>
    </source>
</evidence>
<dbReference type="EMBL" id="CP002581">
    <property type="protein sequence ID" value="AJK49814.1"/>
    <property type="molecule type" value="Genomic_DNA"/>
</dbReference>
<evidence type="ECO:0000256" key="7">
    <source>
        <dbReference type="SAM" id="Phobius"/>
    </source>
</evidence>
<keyword evidence="5 7" id="KW-1133">Transmembrane helix</keyword>
<dbReference type="SUPFAM" id="SSF103473">
    <property type="entry name" value="MFS general substrate transporter"/>
    <property type="match status" value="1"/>
</dbReference>
<feature type="domain" description="Major facilitator superfamily (MFS) profile" evidence="8">
    <location>
        <begin position="38"/>
        <end position="473"/>
    </location>
</feature>
<evidence type="ECO:0000256" key="5">
    <source>
        <dbReference type="ARBA" id="ARBA00022989"/>
    </source>
</evidence>
<dbReference type="PANTHER" id="PTHR42718">
    <property type="entry name" value="MAJOR FACILITATOR SUPERFAMILY MULTIDRUG TRANSPORTER MFSC"/>
    <property type="match status" value="1"/>
</dbReference>
<feature type="transmembrane region" description="Helical" evidence="7">
    <location>
        <begin position="190"/>
        <end position="212"/>
    </location>
</feature>
<dbReference type="CDD" id="cd17321">
    <property type="entry name" value="MFS_MMR_MDR_like"/>
    <property type="match status" value="1"/>
</dbReference>
<evidence type="ECO:0000256" key="3">
    <source>
        <dbReference type="ARBA" id="ARBA00022475"/>
    </source>
</evidence>
<feature type="transmembrane region" description="Helical" evidence="7">
    <location>
        <begin position="224"/>
        <end position="242"/>
    </location>
</feature>
<dbReference type="PANTHER" id="PTHR42718:SF46">
    <property type="entry name" value="BLR6921 PROTEIN"/>
    <property type="match status" value="1"/>
</dbReference>
<dbReference type="AlphaFoldDB" id="A0A0B6S5Y4"/>
<feature type="transmembrane region" description="Helical" evidence="7">
    <location>
        <begin position="36"/>
        <end position="55"/>
    </location>
</feature>
<dbReference type="GO" id="GO:0022857">
    <property type="term" value="F:transmembrane transporter activity"/>
    <property type="evidence" value="ECO:0007669"/>
    <property type="project" value="InterPro"/>
</dbReference>
<dbReference type="InterPro" id="IPR020846">
    <property type="entry name" value="MFS_dom"/>
</dbReference>
<feature type="transmembrane region" description="Helical" evidence="7">
    <location>
        <begin position="248"/>
        <end position="268"/>
    </location>
</feature>
<keyword evidence="2" id="KW-0813">Transport</keyword>
<feature type="transmembrane region" description="Helical" evidence="7">
    <location>
        <begin position="288"/>
        <end position="312"/>
    </location>
</feature>
<feature type="transmembrane region" description="Helical" evidence="7">
    <location>
        <begin position="104"/>
        <end position="125"/>
    </location>
</feature>
<reference evidence="10" key="1">
    <citation type="submission" date="2011-03" db="EMBL/GenBank/DDBJ databases">
        <authorList>
            <person name="Voget S."/>
            <person name="Streit W.R."/>
            <person name="Jaeger K.E."/>
            <person name="Daniel R."/>
        </authorList>
    </citation>
    <scope>NUCLEOTIDE SEQUENCE [LARGE SCALE GENOMIC DNA]</scope>
    <source>
        <strain evidence="10">PG1</strain>
    </source>
</reference>
<feature type="transmembrane region" description="Helical" evidence="7">
    <location>
        <begin position="448"/>
        <end position="470"/>
    </location>
</feature>
<feature type="transmembrane region" description="Helical" evidence="7">
    <location>
        <begin position="324"/>
        <end position="343"/>
    </location>
</feature>
<dbReference type="InterPro" id="IPR036259">
    <property type="entry name" value="MFS_trans_sf"/>
</dbReference>
<accession>A0A0B6S5Y4</accession>
<dbReference type="PRINTS" id="PR01036">
    <property type="entry name" value="TCRTETB"/>
</dbReference>
<dbReference type="KEGG" id="bgp:BGL_2c17470"/>
<evidence type="ECO:0000256" key="1">
    <source>
        <dbReference type="ARBA" id="ARBA00004651"/>
    </source>
</evidence>
<dbReference type="HOGENOM" id="CLU_000960_28_3_4"/>
<gene>
    <name evidence="9" type="ORF">BGL_2c17470</name>
</gene>
<keyword evidence="4 7" id="KW-0812">Transmembrane</keyword>
<comment type="subcellular location">
    <subcellularLocation>
        <location evidence="1">Cell membrane</location>
        <topology evidence="1">Multi-pass membrane protein</topology>
    </subcellularLocation>
</comment>
<keyword evidence="6 7" id="KW-0472">Membrane</keyword>
<evidence type="ECO:0000256" key="6">
    <source>
        <dbReference type="ARBA" id="ARBA00023136"/>
    </source>
</evidence>
<proteinExistence type="predicted"/>
<dbReference type="Proteomes" id="UP000031838">
    <property type="component" value="Chromosome 2"/>
</dbReference>
<feature type="transmembrane region" description="Helical" evidence="7">
    <location>
        <begin position="350"/>
        <end position="373"/>
    </location>
</feature>